<evidence type="ECO:0000313" key="8">
    <source>
        <dbReference type="Proteomes" id="UP001165135"/>
    </source>
</evidence>
<keyword evidence="3 5" id="KW-1133">Transmembrane helix</keyword>
<feature type="transmembrane region" description="Helical" evidence="5">
    <location>
        <begin position="169"/>
        <end position="190"/>
    </location>
</feature>
<dbReference type="PANTHER" id="PTHR23531:SF1">
    <property type="entry name" value="QUINOLENE RESISTANCE PROTEIN NORA"/>
    <property type="match status" value="1"/>
</dbReference>
<feature type="transmembrane region" description="Helical" evidence="5">
    <location>
        <begin position="361"/>
        <end position="381"/>
    </location>
</feature>
<proteinExistence type="predicted"/>
<sequence length="387" mass="39114">MTELEMGTARRTLLNRQMILLLTASLGSLTAFYLLVSVVPLYVATSGTGDTGAGLSTGVMMAATVLMELAVPAVLRRCGYRTGIALGLLLLGVPSAVLVVSPALPLVLAACVARGAGLGIVVVAGPTLVAELVPDRRRGEALGLYGVAVGVPAVVALPLGVWLSAHIGYGAVFVLGAAVPLATLAAVAGLPAARGSAEHHTGVLGGLRDGGLARPVMIFAAITVAAGIVLTFLPLAVSAGARGTAALALLVQASAMPLVRWLVGRYGDRHGIAHLLLPAVLAAAAGTAGLVWLHNPYLLVAGAGLFGAGFGAAQNITLTLMFQRTPKPEFGRASALWNLAWDGGMGFGAVGFGLVAGHVGYAAGFALTAVVLVAALIPTWIDRRRTR</sequence>
<dbReference type="Proteomes" id="UP001165135">
    <property type="component" value="Unassembled WGS sequence"/>
</dbReference>
<dbReference type="AlphaFoldDB" id="A0A9W6RNA1"/>
<evidence type="ECO:0000256" key="2">
    <source>
        <dbReference type="ARBA" id="ARBA00022692"/>
    </source>
</evidence>
<evidence type="ECO:0000259" key="6">
    <source>
        <dbReference type="PROSITE" id="PS50850"/>
    </source>
</evidence>
<feature type="domain" description="Major facilitator superfamily (MFS) profile" evidence="6">
    <location>
        <begin position="16"/>
        <end position="387"/>
    </location>
</feature>
<evidence type="ECO:0000256" key="5">
    <source>
        <dbReference type="SAM" id="Phobius"/>
    </source>
</evidence>
<dbReference type="SUPFAM" id="SSF103473">
    <property type="entry name" value="MFS general substrate transporter"/>
    <property type="match status" value="1"/>
</dbReference>
<name>A0A9W6RNA1_9ACTN</name>
<feature type="transmembrane region" description="Helical" evidence="5">
    <location>
        <begin position="55"/>
        <end position="75"/>
    </location>
</feature>
<dbReference type="PANTHER" id="PTHR23531">
    <property type="entry name" value="QUINOLENE RESISTANCE PROTEIN NORA"/>
    <property type="match status" value="1"/>
</dbReference>
<accession>A0A9W6RNA1</accession>
<evidence type="ECO:0000256" key="3">
    <source>
        <dbReference type="ARBA" id="ARBA00022989"/>
    </source>
</evidence>
<feature type="transmembrane region" description="Helical" evidence="5">
    <location>
        <begin position="106"/>
        <end position="130"/>
    </location>
</feature>
<comment type="caution">
    <text evidence="7">The sequence shown here is derived from an EMBL/GenBank/DDBJ whole genome shotgun (WGS) entry which is preliminary data.</text>
</comment>
<dbReference type="InterPro" id="IPR036259">
    <property type="entry name" value="MFS_trans_sf"/>
</dbReference>
<dbReference type="Pfam" id="PF07690">
    <property type="entry name" value="MFS_1"/>
    <property type="match status" value="1"/>
</dbReference>
<dbReference type="Gene3D" id="1.20.1250.20">
    <property type="entry name" value="MFS general substrate transporter like domains"/>
    <property type="match status" value="1"/>
</dbReference>
<feature type="transmembrane region" description="Helical" evidence="5">
    <location>
        <begin position="299"/>
        <end position="322"/>
    </location>
</feature>
<reference evidence="7" key="1">
    <citation type="submission" date="2023-03" db="EMBL/GenBank/DDBJ databases">
        <title>Actinoallomurus iriomotensis NBRC 103681.</title>
        <authorList>
            <person name="Ichikawa N."/>
            <person name="Sato H."/>
            <person name="Tonouchi N."/>
        </authorList>
    </citation>
    <scope>NUCLEOTIDE SEQUENCE</scope>
    <source>
        <strain evidence="7">NBRC 103681</strain>
    </source>
</reference>
<keyword evidence="4 5" id="KW-0472">Membrane</keyword>
<dbReference type="InterPro" id="IPR011701">
    <property type="entry name" value="MFS"/>
</dbReference>
<dbReference type="InterPro" id="IPR052714">
    <property type="entry name" value="MFS_Exporter"/>
</dbReference>
<dbReference type="InterPro" id="IPR020846">
    <property type="entry name" value="MFS_dom"/>
</dbReference>
<feature type="transmembrane region" description="Helical" evidence="5">
    <location>
        <begin position="334"/>
        <end position="355"/>
    </location>
</feature>
<feature type="transmembrane region" description="Helical" evidence="5">
    <location>
        <begin position="243"/>
        <end position="263"/>
    </location>
</feature>
<dbReference type="GO" id="GO:0022857">
    <property type="term" value="F:transmembrane transporter activity"/>
    <property type="evidence" value="ECO:0007669"/>
    <property type="project" value="InterPro"/>
</dbReference>
<evidence type="ECO:0000256" key="4">
    <source>
        <dbReference type="ARBA" id="ARBA00023136"/>
    </source>
</evidence>
<feature type="transmembrane region" description="Helical" evidence="5">
    <location>
        <begin position="142"/>
        <end position="163"/>
    </location>
</feature>
<dbReference type="PROSITE" id="PS50850">
    <property type="entry name" value="MFS"/>
    <property type="match status" value="1"/>
</dbReference>
<keyword evidence="2 5" id="KW-0812">Transmembrane</keyword>
<feature type="transmembrane region" description="Helical" evidence="5">
    <location>
        <begin position="216"/>
        <end position="237"/>
    </location>
</feature>
<protein>
    <submittedName>
        <fullName evidence="7">MFS transporter</fullName>
    </submittedName>
</protein>
<organism evidence="7 8">
    <name type="scientific">Actinoallomurus iriomotensis</name>
    <dbReference type="NCBI Taxonomy" id="478107"/>
    <lineage>
        <taxon>Bacteria</taxon>
        <taxon>Bacillati</taxon>
        <taxon>Actinomycetota</taxon>
        <taxon>Actinomycetes</taxon>
        <taxon>Streptosporangiales</taxon>
        <taxon>Thermomonosporaceae</taxon>
        <taxon>Actinoallomurus</taxon>
    </lineage>
</organism>
<feature type="transmembrane region" description="Helical" evidence="5">
    <location>
        <begin position="20"/>
        <end position="43"/>
    </location>
</feature>
<evidence type="ECO:0000313" key="7">
    <source>
        <dbReference type="EMBL" id="GLY79021.1"/>
    </source>
</evidence>
<feature type="transmembrane region" description="Helical" evidence="5">
    <location>
        <begin position="82"/>
        <end position="100"/>
    </location>
</feature>
<comment type="subcellular location">
    <subcellularLocation>
        <location evidence="1">Cell membrane</location>
        <topology evidence="1">Multi-pass membrane protein</topology>
    </subcellularLocation>
</comment>
<dbReference type="EMBL" id="BSTJ01000010">
    <property type="protein sequence ID" value="GLY79021.1"/>
    <property type="molecule type" value="Genomic_DNA"/>
</dbReference>
<feature type="transmembrane region" description="Helical" evidence="5">
    <location>
        <begin position="275"/>
        <end position="293"/>
    </location>
</feature>
<dbReference type="GO" id="GO:0005886">
    <property type="term" value="C:plasma membrane"/>
    <property type="evidence" value="ECO:0007669"/>
    <property type="project" value="UniProtKB-SubCell"/>
</dbReference>
<evidence type="ECO:0000256" key="1">
    <source>
        <dbReference type="ARBA" id="ARBA00004651"/>
    </source>
</evidence>
<gene>
    <name evidence="7" type="ORF">Airi01_072880</name>
</gene>